<evidence type="ECO:0000256" key="1">
    <source>
        <dbReference type="ARBA" id="ARBA00004651"/>
    </source>
</evidence>
<feature type="transmembrane region" description="Helical" evidence="8">
    <location>
        <begin position="101"/>
        <end position="119"/>
    </location>
</feature>
<evidence type="ECO:0000313" key="10">
    <source>
        <dbReference type="EMBL" id="EJC79485.1"/>
    </source>
</evidence>
<proteinExistence type="inferred from homology"/>
<dbReference type="InterPro" id="IPR004812">
    <property type="entry name" value="Efflux_drug-R_Bcr/CmlA"/>
</dbReference>
<evidence type="ECO:0000256" key="2">
    <source>
        <dbReference type="ARBA" id="ARBA00006236"/>
    </source>
</evidence>
<dbReference type="AlphaFoldDB" id="J0CJ31"/>
<dbReference type="GO" id="GO:1990961">
    <property type="term" value="P:xenobiotic detoxification by transmembrane export across the plasma membrane"/>
    <property type="evidence" value="ECO:0007669"/>
    <property type="project" value="InterPro"/>
</dbReference>
<dbReference type="HOGENOM" id="CLU_667085_0_0_5"/>
<comment type="similarity">
    <text evidence="2 8">Belongs to the major facilitator superfamily. Bcr/CmlA family.</text>
</comment>
<feature type="transmembrane region" description="Helical" evidence="8">
    <location>
        <begin position="276"/>
        <end position="294"/>
    </location>
</feature>
<dbReference type="InterPro" id="IPR011701">
    <property type="entry name" value="MFS"/>
</dbReference>
<feature type="transmembrane region" description="Helical" evidence="8">
    <location>
        <begin position="159"/>
        <end position="179"/>
    </location>
</feature>
<dbReference type="GO" id="GO:0042910">
    <property type="term" value="F:xenobiotic transmembrane transporter activity"/>
    <property type="evidence" value="ECO:0007669"/>
    <property type="project" value="InterPro"/>
</dbReference>
<keyword evidence="4" id="KW-1003">Cell membrane</keyword>
<dbReference type="NCBIfam" id="TIGR00710">
    <property type="entry name" value="efflux_Bcr_CflA"/>
    <property type="match status" value="1"/>
</dbReference>
<evidence type="ECO:0000256" key="7">
    <source>
        <dbReference type="ARBA" id="ARBA00023136"/>
    </source>
</evidence>
<dbReference type="GO" id="GO:0005886">
    <property type="term" value="C:plasma membrane"/>
    <property type="evidence" value="ECO:0007669"/>
    <property type="project" value="UniProtKB-SubCell"/>
</dbReference>
<dbReference type="InterPro" id="IPR036259">
    <property type="entry name" value="MFS_trans_sf"/>
</dbReference>
<dbReference type="EMBL" id="JH719395">
    <property type="protein sequence ID" value="EJC79485.1"/>
    <property type="molecule type" value="Genomic_DNA"/>
</dbReference>
<evidence type="ECO:0000256" key="3">
    <source>
        <dbReference type="ARBA" id="ARBA00022448"/>
    </source>
</evidence>
<dbReference type="SUPFAM" id="SSF103473">
    <property type="entry name" value="MFS general substrate transporter"/>
    <property type="match status" value="1"/>
</dbReference>
<reference evidence="10 11" key="1">
    <citation type="submission" date="2012-02" db="EMBL/GenBank/DDBJ databases">
        <title>Improved High-Quality Draft Sequence of Rhizobium leguminosarum bv. trifolii WSM2297.</title>
        <authorList>
            <consortium name="US DOE Joint Genome Institute"/>
            <person name="Lucas S."/>
            <person name="Han J."/>
            <person name="Lapidus A."/>
            <person name="Cheng J.-F."/>
            <person name="Goodwin L."/>
            <person name="Pitluck S."/>
            <person name="Peters L."/>
            <person name="Ovchinnikova G."/>
            <person name="Zhang X."/>
            <person name="Detter J.C."/>
            <person name="Han C."/>
            <person name="Tapia R."/>
            <person name="Land M."/>
            <person name="Hauser L."/>
            <person name="Kyrpides N."/>
            <person name="Ivanova N."/>
            <person name="Pagani I."/>
            <person name="Brau L."/>
            <person name="Yates R."/>
            <person name="O'Hara G."/>
            <person name="Rui T."/>
            <person name="Howieson J."/>
            <person name="Reeve W."/>
            <person name="Woyke T."/>
        </authorList>
    </citation>
    <scope>NUCLEOTIDE SEQUENCE [LARGE SCALE GENOMIC DNA]</scope>
    <source>
        <strain evidence="10 11">WSM2297</strain>
    </source>
</reference>
<protein>
    <recommendedName>
        <fullName evidence="8">Bcr/CflA family efflux transporter</fullName>
    </recommendedName>
</protein>
<dbReference type="CDD" id="cd17320">
    <property type="entry name" value="MFS_MdfA_MDR_like"/>
    <property type="match status" value="1"/>
</dbReference>
<evidence type="ECO:0000256" key="6">
    <source>
        <dbReference type="ARBA" id="ARBA00022989"/>
    </source>
</evidence>
<keyword evidence="6 8" id="KW-1133">Transmembrane helix</keyword>
<feature type="transmembrane region" description="Helical" evidence="8">
    <location>
        <begin position="244"/>
        <end position="264"/>
    </location>
</feature>
<dbReference type="Proteomes" id="UP000005732">
    <property type="component" value="Unassembled WGS sequence"/>
</dbReference>
<feature type="domain" description="Major facilitator superfamily (MFS) profile" evidence="9">
    <location>
        <begin position="3"/>
        <end position="412"/>
    </location>
</feature>
<accession>J0CJ31</accession>
<evidence type="ECO:0000256" key="5">
    <source>
        <dbReference type="ARBA" id="ARBA00022692"/>
    </source>
</evidence>
<feature type="transmembrane region" description="Helical" evidence="8">
    <location>
        <begin position="211"/>
        <end position="232"/>
    </location>
</feature>
<sequence>MGKREFIALAAFLMAVNSLAIDIMLPALQQIGASLGVESENHRQFVVSTYLLGFGCAQLFYGPLSDRFGRRTPLLIGLVIYILSAISIVFVPSFAGLLALRFVQGVGSAATRVITVSIVRDIYGGRQMAEVMSLIMMVFMIVPVIAPGTGQIVMFFGNWHLIFLFIAAMAIAIAVWAYLRLPETLHPANVRPFTARSIFGAFKLVLTNRIALCYTIASTFIFGALFGFINSAQQVYVGIYDLGVYFPFAFAGVAIFMSLSSFFNSRFVGKLGMRRLSHGSLIGFITINTIWLIVQMASSDAIRSVHLLLRPCHVPVRLDRLELQFAGHGAARPCRRHRLLRPRLHEHGWRRPYRRRHRPGLRWHCAADGRRLFHRVDHRADLRADRRKGPPLPTAEPGRLTAGLLRIRDFTT</sequence>
<feature type="transmembrane region" description="Helical" evidence="8">
    <location>
        <begin position="131"/>
        <end position="153"/>
    </location>
</feature>
<feature type="transmembrane region" description="Helical" evidence="8">
    <location>
        <begin position="44"/>
        <end position="62"/>
    </location>
</feature>
<dbReference type="InterPro" id="IPR020846">
    <property type="entry name" value="MFS_dom"/>
</dbReference>
<evidence type="ECO:0000313" key="11">
    <source>
        <dbReference type="Proteomes" id="UP000005732"/>
    </source>
</evidence>
<evidence type="ECO:0000256" key="8">
    <source>
        <dbReference type="RuleBase" id="RU365088"/>
    </source>
</evidence>
<keyword evidence="3 8" id="KW-0813">Transport</keyword>
<keyword evidence="8" id="KW-0997">Cell inner membrane</keyword>
<dbReference type="Gene3D" id="1.20.1720.10">
    <property type="entry name" value="Multidrug resistance protein D"/>
    <property type="match status" value="1"/>
</dbReference>
<feature type="transmembrane region" description="Helical" evidence="8">
    <location>
        <begin position="74"/>
        <end position="95"/>
    </location>
</feature>
<dbReference type="PROSITE" id="PS50850">
    <property type="entry name" value="MFS"/>
    <property type="match status" value="1"/>
</dbReference>
<comment type="caution">
    <text evidence="8">Lacks conserved residue(s) required for the propagation of feature annotation.</text>
</comment>
<dbReference type="PANTHER" id="PTHR23502">
    <property type="entry name" value="MAJOR FACILITATOR SUPERFAMILY"/>
    <property type="match status" value="1"/>
</dbReference>
<evidence type="ECO:0000259" key="9">
    <source>
        <dbReference type="PROSITE" id="PS50850"/>
    </source>
</evidence>
<organism evidence="10 11">
    <name type="scientific">Rhizobium leguminosarum bv. trifolii WSM2297</name>
    <dbReference type="NCBI Taxonomy" id="754762"/>
    <lineage>
        <taxon>Bacteria</taxon>
        <taxon>Pseudomonadati</taxon>
        <taxon>Pseudomonadota</taxon>
        <taxon>Alphaproteobacteria</taxon>
        <taxon>Hyphomicrobiales</taxon>
        <taxon>Rhizobiaceae</taxon>
        <taxon>Rhizobium/Agrobacterium group</taxon>
        <taxon>Rhizobium</taxon>
    </lineage>
</organism>
<keyword evidence="7 8" id="KW-0472">Membrane</keyword>
<gene>
    <name evidence="10" type="ORF">Rleg4DRAFT_1078</name>
</gene>
<comment type="subcellular location">
    <subcellularLocation>
        <location evidence="8">Cell inner membrane</location>
        <topology evidence="8">Multi-pass membrane protein</topology>
    </subcellularLocation>
    <subcellularLocation>
        <location evidence="1">Cell membrane</location>
        <topology evidence="1">Multi-pass membrane protein</topology>
    </subcellularLocation>
</comment>
<name>J0CJ31_RHILT</name>
<dbReference type="Pfam" id="PF07690">
    <property type="entry name" value="MFS_1"/>
    <property type="match status" value="1"/>
</dbReference>
<dbReference type="PANTHER" id="PTHR23502:SF132">
    <property type="entry name" value="POLYAMINE TRANSPORTER 2-RELATED"/>
    <property type="match status" value="1"/>
</dbReference>
<keyword evidence="5 8" id="KW-0812">Transmembrane</keyword>
<evidence type="ECO:0000256" key="4">
    <source>
        <dbReference type="ARBA" id="ARBA00022475"/>
    </source>
</evidence>